<name>A0ABW0RIL0_9GAMM</name>
<dbReference type="SUPFAM" id="SSF52317">
    <property type="entry name" value="Class I glutamine amidotransferase-like"/>
    <property type="match status" value="1"/>
</dbReference>
<keyword evidence="2" id="KW-0238">DNA-binding</keyword>
<dbReference type="InterPro" id="IPR029062">
    <property type="entry name" value="Class_I_gatase-like"/>
</dbReference>
<dbReference type="Gene3D" id="3.40.50.880">
    <property type="match status" value="1"/>
</dbReference>
<dbReference type="PROSITE" id="PS00041">
    <property type="entry name" value="HTH_ARAC_FAMILY_1"/>
    <property type="match status" value="1"/>
</dbReference>
<dbReference type="PANTHER" id="PTHR43130:SF11">
    <property type="entry name" value="TRANSCRIPTIONAL REGULATORY PROTEIN"/>
    <property type="match status" value="1"/>
</dbReference>
<dbReference type="PRINTS" id="PR00032">
    <property type="entry name" value="HTHARAC"/>
</dbReference>
<organism evidence="5 6">
    <name type="scientific">Marinobacter koreensis</name>
    <dbReference type="NCBI Taxonomy" id="335974"/>
    <lineage>
        <taxon>Bacteria</taxon>
        <taxon>Pseudomonadati</taxon>
        <taxon>Pseudomonadota</taxon>
        <taxon>Gammaproteobacteria</taxon>
        <taxon>Pseudomonadales</taxon>
        <taxon>Marinobacteraceae</taxon>
        <taxon>Marinobacter</taxon>
    </lineage>
</organism>
<evidence type="ECO:0000313" key="5">
    <source>
        <dbReference type="EMBL" id="MFC5544616.1"/>
    </source>
</evidence>
<dbReference type="InterPro" id="IPR018062">
    <property type="entry name" value="HTH_AraC-typ_CS"/>
</dbReference>
<feature type="domain" description="HTH araC/xylS-type" evidence="4">
    <location>
        <begin position="228"/>
        <end position="326"/>
    </location>
</feature>
<dbReference type="SUPFAM" id="SSF46689">
    <property type="entry name" value="Homeodomain-like"/>
    <property type="match status" value="2"/>
</dbReference>
<dbReference type="InterPro" id="IPR020449">
    <property type="entry name" value="Tscrpt_reg_AraC-type_HTH"/>
</dbReference>
<dbReference type="PROSITE" id="PS01124">
    <property type="entry name" value="HTH_ARAC_FAMILY_2"/>
    <property type="match status" value="1"/>
</dbReference>
<gene>
    <name evidence="5" type="ORF">ACFPQA_06125</name>
</gene>
<dbReference type="InterPro" id="IPR052158">
    <property type="entry name" value="INH-QAR"/>
</dbReference>
<dbReference type="RefSeq" id="WP_248154286.1">
    <property type="nucleotide sequence ID" value="NZ_JAKZAJ010000001.1"/>
</dbReference>
<evidence type="ECO:0000256" key="1">
    <source>
        <dbReference type="ARBA" id="ARBA00023015"/>
    </source>
</evidence>
<keyword evidence="6" id="KW-1185">Reference proteome</keyword>
<evidence type="ECO:0000256" key="3">
    <source>
        <dbReference type="ARBA" id="ARBA00023163"/>
    </source>
</evidence>
<dbReference type="Pfam" id="PF12833">
    <property type="entry name" value="HTH_18"/>
    <property type="match status" value="1"/>
</dbReference>
<dbReference type="PANTHER" id="PTHR43130">
    <property type="entry name" value="ARAC-FAMILY TRANSCRIPTIONAL REGULATOR"/>
    <property type="match status" value="1"/>
</dbReference>
<sequence>MYTVSIIGFDGALASAVTGIIDLFRLAGVTWARIHGDEPQPWFRTRLLTRDGEPCKCINGLTLVSDGAWNEPDRDDSDLIIIPTIGAPIEKVLAGNSQLIEWLGNFRTRETPNVHVASNCTGAFFLAEAGLLNGREATTHWGFSNQFRERYPAVQLHPEKLVTVDGPVACAGGGMAWWDLGVYLVERFAGPQVARELAKAFVIDAGRSSQAPYSVLQAKRYHSDAVILALQDWLDDHFRESLSLPALAARAGLSERSLLRRFRQATGDTPNTYLQLLRVESARRQLESSGRSIDAITRDIGYEDISSFSRLFRKHTGLSPGAYRARFGR</sequence>
<evidence type="ECO:0000256" key="2">
    <source>
        <dbReference type="ARBA" id="ARBA00023125"/>
    </source>
</evidence>
<keyword evidence="1" id="KW-0805">Transcription regulation</keyword>
<evidence type="ECO:0000313" key="6">
    <source>
        <dbReference type="Proteomes" id="UP001596055"/>
    </source>
</evidence>
<reference evidence="6" key="1">
    <citation type="journal article" date="2019" name="Int. J. Syst. Evol. Microbiol.">
        <title>The Global Catalogue of Microorganisms (GCM) 10K type strain sequencing project: providing services to taxonomists for standard genome sequencing and annotation.</title>
        <authorList>
            <consortium name="The Broad Institute Genomics Platform"/>
            <consortium name="The Broad Institute Genome Sequencing Center for Infectious Disease"/>
            <person name="Wu L."/>
            <person name="Ma J."/>
        </authorList>
    </citation>
    <scope>NUCLEOTIDE SEQUENCE [LARGE SCALE GENOMIC DNA]</scope>
    <source>
        <strain evidence="6">CGMCC 4.1799</strain>
    </source>
</reference>
<dbReference type="EMBL" id="JBHSNL010000001">
    <property type="protein sequence ID" value="MFC5544616.1"/>
    <property type="molecule type" value="Genomic_DNA"/>
</dbReference>
<accession>A0ABW0RIL0</accession>
<keyword evidence="3" id="KW-0804">Transcription</keyword>
<dbReference type="InterPro" id="IPR009057">
    <property type="entry name" value="Homeodomain-like_sf"/>
</dbReference>
<evidence type="ECO:0000259" key="4">
    <source>
        <dbReference type="PROSITE" id="PS01124"/>
    </source>
</evidence>
<dbReference type="CDD" id="cd03138">
    <property type="entry name" value="GATase1_AraC_2"/>
    <property type="match status" value="1"/>
</dbReference>
<dbReference type="InterPro" id="IPR018060">
    <property type="entry name" value="HTH_AraC"/>
</dbReference>
<dbReference type="Gene3D" id="1.10.10.60">
    <property type="entry name" value="Homeodomain-like"/>
    <property type="match status" value="1"/>
</dbReference>
<dbReference type="InterPro" id="IPR002818">
    <property type="entry name" value="DJ-1/PfpI"/>
</dbReference>
<dbReference type="SMART" id="SM00342">
    <property type="entry name" value="HTH_ARAC"/>
    <property type="match status" value="1"/>
</dbReference>
<comment type="caution">
    <text evidence="5">The sequence shown here is derived from an EMBL/GenBank/DDBJ whole genome shotgun (WGS) entry which is preliminary data.</text>
</comment>
<protein>
    <submittedName>
        <fullName evidence="5">GlxA family transcriptional regulator</fullName>
    </submittedName>
</protein>
<dbReference type="Proteomes" id="UP001596055">
    <property type="component" value="Unassembled WGS sequence"/>
</dbReference>
<dbReference type="Pfam" id="PF01965">
    <property type="entry name" value="DJ-1_PfpI"/>
    <property type="match status" value="1"/>
</dbReference>
<proteinExistence type="predicted"/>